<organism evidence="13 14">
    <name type="scientific">Tianweitania sediminis</name>
    <dbReference type="NCBI Taxonomy" id="1502156"/>
    <lineage>
        <taxon>Bacteria</taxon>
        <taxon>Pseudomonadati</taxon>
        <taxon>Pseudomonadota</taxon>
        <taxon>Alphaproteobacteria</taxon>
        <taxon>Hyphomicrobiales</taxon>
        <taxon>Phyllobacteriaceae</taxon>
        <taxon>Tianweitania</taxon>
    </lineage>
</organism>
<comment type="function">
    <text evidence="9">Acts as an acyl-protein thioesterase that hydrolyzes fatty acids from acylated residues in proteins. Regulates the mitochondrial S-depalmitoylation of the nucleophilic active site residue of peroxiredoxin-5/PRDX5, a key antioxidant protein, therefore modulating mitochondrial antioxidant ability. Also catalyzes the deglucuronidation of mycophenolic acid acyl-glucuronide, an active metabolite of the immunosuppressant drug mycophenolate.</text>
</comment>
<evidence type="ECO:0000256" key="3">
    <source>
        <dbReference type="ARBA" id="ARBA00022946"/>
    </source>
</evidence>
<dbReference type="EC" id="3.1.2.22" evidence="1"/>
<evidence type="ECO:0000256" key="2">
    <source>
        <dbReference type="ARBA" id="ARBA00022801"/>
    </source>
</evidence>
<gene>
    <name evidence="13" type="ORF">J5Y06_02285</name>
</gene>
<evidence type="ECO:0000256" key="7">
    <source>
        <dbReference type="ARBA" id="ARBA00042645"/>
    </source>
</evidence>
<evidence type="ECO:0000259" key="12">
    <source>
        <dbReference type="Pfam" id="PF12697"/>
    </source>
</evidence>
<dbReference type="SUPFAM" id="SSF53474">
    <property type="entry name" value="alpha/beta-Hydrolases"/>
    <property type="match status" value="1"/>
</dbReference>
<comment type="catalytic activity">
    <reaction evidence="11">
        <text>mycophenolic acid O-acyl-beta-D-glucuronide + H2O = mycophenolate + D-glucuronate + H(+)</text>
        <dbReference type="Rhea" id="RHEA:34179"/>
        <dbReference type="ChEBI" id="CHEBI:15377"/>
        <dbReference type="ChEBI" id="CHEBI:15378"/>
        <dbReference type="ChEBI" id="CHEBI:58720"/>
        <dbReference type="ChEBI" id="CHEBI:62932"/>
        <dbReference type="ChEBI" id="CHEBI:66982"/>
        <dbReference type="EC" id="3.1.1.93"/>
    </reaction>
    <physiologicalReaction direction="left-to-right" evidence="11">
        <dbReference type="Rhea" id="RHEA:34180"/>
    </physiologicalReaction>
</comment>
<evidence type="ECO:0000256" key="11">
    <source>
        <dbReference type="ARBA" id="ARBA00047972"/>
    </source>
</evidence>
<dbReference type="InterPro" id="IPR029058">
    <property type="entry name" value="AB_hydrolase_fold"/>
</dbReference>
<sequence>METGEQAGTLHVDKVDIAFKHRKGKAPGLVWLGGYRSDMAGTKAEAFAAYAHRHDLQFTRHDYSGHGASGGVFRDGTISSWLAQSLAVLDQVTEGPQILIGSSMGGWIALRMVQELNKRADRGRIAGLLLIAPAPDFTADLMQPQLTRKQKQQIETLGYLEEPSQYSDEPNIYTRALFEDGEANRVLTGTIDTHCPVTILQGMQDPDVPHSHALKLVEHLPADNVTLSLIPDGDHRLSRPQDLDLMLRSVASLVEQVG</sequence>
<evidence type="ECO:0000256" key="9">
    <source>
        <dbReference type="ARBA" id="ARBA00046047"/>
    </source>
</evidence>
<dbReference type="GO" id="GO:0102390">
    <property type="term" value="F:mycophenolic acid acyl-glucuronide esterase activity"/>
    <property type="evidence" value="ECO:0007669"/>
    <property type="project" value="UniProtKB-EC"/>
</dbReference>
<evidence type="ECO:0000313" key="14">
    <source>
        <dbReference type="Proteomes" id="UP000666240"/>
    </source>
</evidence>
<proteinExistence type="predicted"/>
<dbReference type="PANTHER" id="PTHR16138">
    <property type="entry name" value="MYCOPHENOLIC ACID ACYL-GLUCURONIDE ESTERASE, MITOCHONDRIAL"/>
    <property type="match status" value="1"/>
</dbReference>
<dbReference type="EC" id="3.1.1.93" evidence="4"/>
<dbReference type="PANTHER" id="PTHR16138:SF7">
    <property type="entry name" value="PALMITOYL-PROTEIN THIOESTERASE ABHD10, MITOCHONDRIAL"/>
    <property type="match status" value="1"/>
</dbReference>
<name>A0A8J7QXE6_9HYPH</name>
<evidence type="ECO:0000256" key="8">
    <source>
        <dbReference type="ARBA" id="ARBA00042704"/>
    </source>
</evidence>
<dbReference type="GO" id="GO:0008474">
    <property type="term" value="F:palmitoyl-(protein) hydrolase activity"/>
    <property type="evidence" value="ECO:0007669"/>
    <property type="project" value="UniProtKB-EC"/>
</dbReference>
<keyword evidence="14" id="KW-1185">Reference proteome</keyword>
<feature type="domain" description="AB hydrolase-1" evidence="12">
    <location>
        <begin position="46"/>
        <end position="241"/>
    </location>
</feature>
<comment type="catalytic activity">
    <reaction evidence="10">
        <text>S-hexadecanoyl-L-cysteinyl-[protein] + H2O = L-cysteinyl-[protein] + hexadecanoate + H(+)</text>
        <dbReference type="Rhea" id="RHEA:19233"/>
        <dbReference type="Rhea" id="RHEA-COMP:10131"/>
        <dbReference type="Rhea" id="RHEA-COMP:11032"/>
        <dbReference type="ChEBI" id="CHEBI:7896"/>
        <dbReference type="ChEBI" id="CHEBI:15377"/>
        <dbReference type="ChEBI" id="CHEBI:15378"/>
        <dbReference type="ChEBI" id="CHEBI:29950"/>
        <dbReference type="ChEBI" id="CHEBI:74151"/>
        <dbReference type="EC" id="3.1.2.22"/>
    </reaction>
    <physiologicalReaction direction="left-to-right" evidence="10">
        <dbReference type="Rhea" id="RHEA:19234"/>
    </physiologicalReaction>
</comment>
<dbReference type="InterPro" id="IPR000073">
    <property type="entry name" value="AB_hydrolase_1"/>
</dbReference>
<evidence type="ECO:0000256" key="5">
    <source>
        <dbReference type="ARBA" id="ARBA00039314"/>
    </source>
</evidence>
<evidence type="ECO:0000256" key="1">
    <source>
        <dbReference type="ARBA" id="ARBA00012423"/>
    </source>
</evidence>
<protein>
    <recommendedName>
        <fullName evidence="5">Palmitoyl-protein thioesterase ABHD10, mitochondrial</fullName>
        <ecNumber evidence="4">3.1.1.93</ecNumber>
        <ecNumber evidence="1">3.1.2.22</ecNumber>
    </recommendedName>
    <alternativeName>
        <fullName evidence="7">Acyl-protein thioesterase ABHD10</fullName>
    </alternativeName>
    <alternativeName>
        <fullName evidence="8">Alpha/beta hydrolase domain-containing protein 10</fullName>
    </alternativeName>
    <alternativeName>
        <fullName evidence="6">Mycophenolic acid acyl-glucuronide esterase, mitochondrial</fullName>
    </alternativeName>
</protein>
<evidence type="ECO:0000256" key="10">
    <source>
        <dbReference type="ARBA" id="ARBA00047409"/>
    </source>
</evidence>
<accession>A0A8J7QXE6</accession>
<dbReference type="Proteomes" id="UP000666240">
    <property type="component" value="Unassembled WGS sequence"/>
</dbReference>
<evidence type="ECO:0000313" key="13">
    <source>
        <dbReference type="EMBL" id="MBP0437480.1"/>
    </source>
</evidence>
<reference evidence="13" key="1">
    <citation type="submission" date="2021-03" db="EMBL/GenBank/DDBJ databases">
        <title>Genome sequencing and assembly of Tianweitania sediminis.</title>
        <authorList>
            <person name="Chhetri G."/>
        </authorList>
    </citation>
    <scope>NUCLEOTIDE SEQUENCE</scope>
    <source>
        <strain evidence="13">Z8</strain>
    </source>
</reference>
<evidence type="ECO:0000256" key="4">
    <source>
        <dbReference type="ARBA" id="ARBA00039132"/>
    </source>
</evidence>
<dbReference type="Gene3D" id="3.40.50.1820">
    <property type="entry name" value="alpha/beta hydrolase"/>
    <property type="match status" value="1"/>
</dbReference>
<dbReference type="InterPro" id="IPR052382">
    <property type="entry name" value="ABHD10_acyl-thioesterase"/>
</dbReference>
<evidence type="ECO:0000256" key="6">
    <source>
        <dbReference type="ARBA" id="ARBA00041520"/>
    </source>
</evidence>
<dbReference type="Pfam" id="PF12697">
    <property type="entry name" value="Abhydrolase_6"/>
    <property type="match status" value="1"/>
</dbReference>
<dbReference type="EMBL" id="JAGIYY010000001">
    <property type="protein sequence ID" value="MBP0437480.1"/>
    <property type="molecule type" value="Genomic_DNA"/>
</dbReference>
<dbReference type="RefSeq" id="WP_209333484.1">
    <property type="nucleotide sequence ID" value="NZ_JAGIYY010000001.1"/>
</dbReference>
<dbReference type="AlphaFoldDB" id="A0A8J7QXE6"/>
<keyword evidence="2 13" id="KW-0378">Hydrolase</keyword>
<comment type="caution">
    <text evidence="13">The sequence shown here is derived from an EMBL/GenBank/DDBJ whole genome shotgun (WGS) entry which is preliminary data.</text>
</comment>
<keyword evidence="3" id="KW-0809">Transit peptide</keyword>